<dbReference type="OrthoDB" id="9807403at2"/>
<dbReference type="GO" id="GO:0005524">
    <property type="term" value="F:ATP binding"/>
    <property type="evidence" value="ECO:0007669"/>
    <property type="project" value="UniProtKB-UniRule"/>
</dbReference>
<dbReference type="InterPro" id="IPR011063">
    <property type="entry name" value="TilS/TtcA_N"/>
</dbReference>
<evidence type="ECO:0000256" key="3">
    <source>
        <dbReference type="ARBA" id="ARBA00022598"/>
    </source>
</evidence>
<dbReference type="AlphaFoldDB" id="A0A099L4N6"/>
<dbReference type="GO" id="GO:0032267">
    <property type="term" value="F:tRNA(Ile)-lysidine synthase activity"/>
    <property type="evidence" value="ECO:0007669"/>
    <property type="project" value="UniProtKB-EC"/>
</dbReference>
<evidence type="ECO:0000256" key="1">
    <source>
        <dbReference type="ARBA" id="ARBA00004496"/>
    </source>
</evidence>
<evidence type="ECO:0000313" key="11">
    <source>
        <dbReference type="Proteomes" id="UP000029868"/>
    </source>
</evidence>
<dbReference type="Pfam" id="PF09179">
    <property type="entry name" value="TilS"/>
    <property type="match status" value="1"/>
</dbReference>
<sequence>MHNIIATLHNTLKTLVNIHGNIELLIAYSGGIDSQVLLHALVKLKQERLIDNEITVCHVNHGLSDNALHWQEFAQQECAKLSVNLVVKSVHVQAQAQHSLEALARDARYDALKTLRHQKSLVLTGHHSDDQSETFLLALKRGAGLKGLAAMSGQSQLAQHLLVRPLLNVSRQEIEAYAKDHQLCWVEDESNLDTCFDRNFIRQQVMPLLRARWPSISNTINRSASNCLAGQELLDELAEQDLMECKASALSLDVDKLASLSTARFNNLIRFFMAQHNCLMPSTEQLKQVRLQLKAGDDKNPQIKVGLHFFRRFKGTLFLTPKYSDISNWKMAIDLSNNNIEITLPDNLGQLQIKQDIVVDNALTSICLPMPGQEVSVRFSHDNPKCLPDFRQRSRSLKKVLQELNIAPWQRKRIAFLYYDNELVSVIGQFVCQPFIAPADQKGMIVSIM</sequence>
<dbReference type="PANTHER" id="PTHR43033:SF1">
    <property type="entry name" value="TRNA(ILE)-LYSIDINE SYNTHASE-RELATED"/>
    <property type="match status" value="1"/>
</dbReference>
<name>A0A099L4N6_COLPS</name>
<comment type="domain">
    <text evidence="8">The N-terminal region contains the highly conserved SGGXDS motif, predicted to be a P-loop motif involved in ATP binding.</text>
</comment>
<dbReference type="PATRIC" id="fig|28229.3.peg.717"/>
<dbReference type="Pfam" id="PF01171">
    <property type="entry name" value="ATP_bind_3"/>
    <property type="match status" value="1"/>
</dbReference>
<keyword evidence="2 8" id="KW-0963">Cytoplasm</keyword>
<dbReference type="InterPro" id="IPR015262">
    <property type="entry name" value="tRNA_Ile_lys_synt_subst-bd"/>
</dbReference>
<dbReference type="SUPFAM" id="SSF56037">
    <property type="entry name" value="PheT/TilS domain"/>
    <property type="match status" value="1"/>
</dbReference>
<evidence type="ECO:0000256" key="2">
    <source>
        <dbReference type="ARBA" id="ARBA00022490"/>
    </source>
</evidence>
<comment type="similarity">
    <text evidence="8">Belongs to the tRNA(Ile)-lysidine synthase family.</text>
</comment>
<keyword evidence="3 8" id="KW-0436">Ligase</keyword>
<dbReference type="GO" id="GO:0006400">
    <property type="term" value="P:tRNA modification"/>
    <property type="evidence" value="ECO:0007669"/>
    <property type="project" value="UniProtKB-UniRule"/>
</dbReference>
<dbReference type="NCBIfam" id="TIGR02433">
    <property type="entry name" value="lysidine_TilS_C"/>
    <property type="match status" value="1"/>
</dbReference>
<dbReference type="InterPro" id="IPR012796">
    <property type="entry name" value="Lysidine-tRNA-synth_C"/>
</dbReference>
<evidence type="ECO:0000256" key="5">
    <source>
        <dbReference type="ARBA" id="ARBA00022741"/>
    </source>
</evidence>
<dbReference type="EC" id="6.3.4.19" evidence="8"/>
<feature type="domain" description="Lysidine-tRNA(Ile) synthetase C-terminal" evidence="9">
    <location>
        <begin position="375"/>
        <end position="446"/>
    </location>
</feature>
<dbReference type="InterPro" id="IPR012795">
    <property type="entry name" value="tRNA_Ile_lys_synt_N"/>
</dbReference>
<evidence type="ECO:0000256" key="6">
    <source>
        <dbReference type="ARBA" id="ARBA00022840"/>
    </source>
</evidence>
<evidence type="ECO:0000313" key="10">
    <source>
        <dbReference type="EMBL" id="KGJ97087.1"/>
    </source>
</evidence>
<evidence type="ECO:0000256" key="4">
    <source>
        <dbReference type="ARBA" id="ARBA00022694"/>
    </source>
</evidence>
<dbReference type="Proteomes" id="UP000029868">
    <property type="component" value="Unassembled WGS sequence"/>
</dbReference>
<dbReference type="CDD" id="cd01992">
    <property type="entry name" value="TilS_N"/>
    <property type="match status" value="1"/>
</dbReference>
<dbReference type="Pfam" id="PF11734">
    <property type="entry name" value="TilS_C"/>
    <property type="match status" value="1"/>
</dbReference>
<feature type="binding site" evidence="8">
    <location>
        <begin position="29"/>
        <end position="34"/>
    </location>
    <ligand>
        <name>ATP</name>
        <dbReference type="ChEBI" id="CHEBI:30616"/>
    </ligand>
</feature>
<proteinExistence type="inferred from homology"/>
<evidence type="ECO:0000256" key="8">
    <source>
        <dbReference type="HAMAP-Rule" id="MF_01161"/>
    </source>
</evidence>
<comment type="function">
    <text evidence="8">Ligates lysine onto the cytidine present at position 34 of the AUA codon-specific tRNA(Ile) that contains the anticodon CAU, in an ATP-dependent manner. Cytidine is converted to lysidine, thus changing the amino acid specificity of the tRNA from methionine to isoleucine.</text>
</comment>
<dbReference type="EMBL" id="JQEC01000004">
    <property type="protein sequence ID" value="KGJ97087.1"/>
    <property type="molecule type" value="Genomic_DNA"/>
</dbReference>
<dbReference type="InterPro" id="IPR012094">
    <property type="entry name" value="tRNA_Ile_lys_synt"/>
</dbReference>
<comment type="caution">
    <text evidence="10">The sequence shown here is derived from an EMBL/GenBank/DDBJ whole genome shotgun (WGS) entry which is preliminary data.</text>
</comment>
<evidence type="ECO:0000259" key="9">
    <source>
        <dbReference type="SMART" id="SM00977"/>
    </source>
</evidence>
<dbReference type="RefSeq" id="WP_033080837.1">
    <property type="nucleotide sequence ID" value="NZ_JQEC01000004.1"/>
</dbReference>
<dbReference type="HAMAP" id="MF_01161">
    <property type="entry name" value="tRNA_Ile_lys_synt"/>
    <property type="match status" value="1"/>
</dbReference>
<dbReference type="Gene3D" id="1.20.59.20">
    <property type="match status" value="1"/>
</dbReference>
<dbReference type="NCBIfam" id="TIGR02432">
    <property type="entry name" value="lysidine_TilS_N"/>
    <property type="match status" value="1"/>
</dbReference>
<dbReference type="InterPro" id="IPR014729">
    <property type="entry name" value="Rossmann-like_a/b/a_fold"/>
</dbReference>
<keyword evidence="5 8" id="KW-0547">Nucleotide-binding</keyword>
<dbReference type="GO" id="GO:0005737">
    <property type="term" value="C:cytoplasm"/>
    <property type="evidence" value="ECO:0007669"/>
    <property type="project" value="UniProtKB-SubCell"/>
</dbReference>
<comment type="catalytic activity">
    <reaction evidence="7 8">
        <text>cytidine(34) in tRNA(Ile2) + L-lysine + ATP = lysidine(34) in tRNA(Ile2) + AMP + diphosphate + H(+)</text>
        <dbReference type="Rhea" id="RHEA:43744"/>
        <dbReference type="Rhea" id="RHEA-COMP:10625"/>
        <dbReference type="Rhea" id="RHEA-COMP:10670"/>
        <dbReference type="ChEBI" id="CHEBI:15378"/>
        <dbReference type="ChEBI" id="CHEBI:30616"/>
        <dbReference type="ChEBI" id="CHEBI:32551"/>
        <dbReference type="ChEBI" id="CHEBI:33019"/>
        <dbReference type="ChEBI" id="CHEBI:82748"/>
        <dbReference type="ChEBI" id="CHEBI:83665"/>
        <dbReference type="ChEBI" id="CHEBI:456215"/>
        <dbReference type="EC" id="6.3.4.19"/>
    </reaction>
</comment>
<reference evidence="10 11" key="1">
    <citation type="submission" date="2014-08" db="EMBL/GenBank/DDBJ databases">
        <title>Genomic and Phenotypic Diversity of Colwellia psychrerythraea strains from Disparate Marine Basins.</title>
        <authorList>
            <person name="Techtmann S.M."/>
            <person name="Stelling S.C."/>
            <person name="Utturkar S.M."/>
            <person name="Alshibli N."/>
            <person name="Harris A."/>
            <person name="Brown S.D."/>
            <person name="Hazen T.C."/>
        </authorList>
    </citation>
    <scope>NUCLEOTIDE SEQUENCE [LARGE SCALE GENOMIC DNA]</scope>
    <source>
        <strain evidence="10 11">GAB14E</strain>
    </source>
</reference>
<accession>A0A099L4N6</accession>
<dbReference type="SUPFAM" id="SSF82829">
    <property type="entry name" value="MesJ substrate recognition domain-like"/>
    <property type="match status" value="1"/>
</dbReference>
<evidence type="ECO:0000256" key="7">
    <source>
        <dbReference type="ARBA" id="ARBA00048539"/>
    </source>
</evidence>
<gene>
    <name evidence="8" type="primary">tilS</name>
    <name evidence="10" type="ORF">GAB14E_1555</name>
</gene>
<comment type="subcellular location">
    <subcellularLocation>
        <location evidence="1 8">Cytoplasm</location>
    </subcellularLocation>
</comment>
<dbReference type="PANTHER" id="PTHR43033">
    <property type="entry name" value="TRNA(ILE)-LYSIDINE SYNTHASE-RELATED"/>
    <property type="match status" value="1"/>
</dbReference>
<keyword evidence="6 8" id="KW-0067">ATP-binding</keyword>
<dbReference type="Gene3D" id="3.40.50.620">
    <property type="entry name" value="HUPs"/>
    <property type="match status" value="1"/>
</dbReference>
<protein>
    <recommendedName>
        <fullName evidence="8">tRNA(Ile)-lysidine synthase</fullName>
        <ecNumber evidence="8">6.3.4.19</ecNumber>
    </recommendedName>
    <alternativeName>
        <fullName evidence="8">tRNA(Ile)-2-lysyl-cytidine synthase</fullName>
    </alternativeName>
    <alternativeName>
        <fullName evidence="8">tRNA(Ile)-lysidine synthetase</fullName>
    </alternativeName>
</protein>
<keyword evidence="4 8" id="KW-0819">tRNA processing</keyword>
<organism evidence="10 11">
    <name type="scientific">Colwellia psychrerythraea</name>
    <name type="common">Vibrio psychroerythus</name>
    <dbReference type="NCBI Taxonomy" id="28229"/>
    <lineage>
        <taxon>Bacteria</taxon>
        <taxon>Pseudomonadati</taxon>
        <taxon>Pseudomonadota</taxon>
        <taxon>Gammaproteobacteria</taxon>
        <taxon>Alteromonadales</taxon>
        <taxon>Colwelliaceae</taxon>
        <taxon>Colwellia</taxon>
    </lineage>
</organism>
<dbReference type="SUPFAM" id="SSF52402">
    <property type="entry name" value="Adenine nucleotide alpha hydrolases-like"/>
    <property type="match status" value="1"/>
</dbReference>
<dbReference type="SMART" id="SM00977">
    <property type="entry name" value="TilS_C"/>
    <property type="match status" value="1"/>
</dbReference>